<keyword evidence="3" id="KW-1185">Reference proteome</keyword>
<feature type="compositionally biased region" description="Basic and acidic residues" evidence="1">
    <location>
        <begin position="1"/>
        <end position="15"/>
    </location>
</feature>
<evidence type="ECO:0000313" key="3">
    <source>
        <dbReference type="Proteomes" id="UP001221757"/>
    </source>
</evidence>
<evidence type="ECO:0000313" key="2">
    <source>
        <dbReference type="EMBL" id="KAJ7633963.1"/>
    </source>
</evidence>
<organism evidence="2 3">
    <name type="scientific">Mycena rosella</name>
    <name type="common">Pink bonnet</name>
    <name type="synonym">Agaricus rosellus</name>
    <dbReference type="NCBI Taxonomy" id="1033263"/>
    <lineage>
        <taxon>Eukaryota</taxon>
        <taxon>Fungi</taxon>
        <taxon>Dikarya</taxon>
        <taxon>Basidiomycota</taxon>
        <taxon>Agaricomycotina</taxon>
        <taxon>Agaricomycetes</taxon>
        <taxon>Agaricomycetidae</taxon>
        <taxon>Agaricales</taxon>
        <taxon>Marasmiineae</taxon>
        <taxon>Mycenaceae</taxon>
        <taxon>Mycena</taxon>
    </lineage>
</organism>
<dbReference type="Proteomes" id="UP001221757">
    <property type="component" value="Unassembled WGS sequence"/>
</dbReference>
<protein>
    <submittedName>
        <fullName evidence="2">Uncharacterized protein</fullName>
    </submittedName>
</protein>
<proteinExistence type="predicted"/>
<dbReference type="EMBL" id="JARKIE010000481">
    <property type="protein sequence ID" value="KAJ7633963.1"/>
    <property type="molecule type" value="Genomic_DNA"/>
</dbReference>
<evidence type="ECO:0000256" key="1">
    <source>
        <dbReference type="SAM" id="MobiDB-lite"/>
    </source>
</evidence>
<accession>A0AAD7BY35</accession>
<sequence length="155" mass="16886">MVNDEKGEYPDKENQRGAAGVASGNAAAGVGAGVNVAGTQNLEWVHCGEEGVGIKTLDMLETKDLNLSIEAKSNKQEACTRKVCRGSVAQTELNVLWTWKWEKKFTWCGTRASVCSIQIRSGTRRARAERCAVGPRRSDGCEEVAHTDLDARYPD</sequence>
<gene>
    <name evidence="2" type="ORF">B0H17DRAFT_1149824</name>
</gene>
<dbReference type="AlphaFoldDB" id="A0AAD7BY35"/>
<comment type="caution">
    <text evidence="2">The sequence shown here is derived from an EMBL/GenBank/DDBJ whole genome shotgun (WGS) entry which is preliminary data.</text>
</comment>
<feature type="region of interest" description="Disordered" evidence="1">
    <location>
        <begin position="1"/>
        <end position="20"/>
    </location>
</feature>
<name>A0AAD7BY35_MYCRO</name>
<reference evidence="2" key="1">
    <citation type="submission" date="2023-03" db="EMBL/GenBank/DDBJ databases">
        <title>Massive genome expansion in bonnet fungi (Mycena s.s.) driven by repeated elements and novel gene families across ecological guilds.</title>
        <authorList>
            <consortium name="Lawrence Berkeley National Laboratory"/>
            <person name="Harder C.B."/>
            <person name="Miyauchi S."/>
            <person name="Viragh M."/>
            <person name="Kuo A."/>
            <person name="Thoen E."/>
            <person name="Andreopoulos B."/>
            <person name="Lu D."/>
            <person name="Skrede I."/>
            <person name="Drula E."/>
            <person name="Henrissat B."/>
            <person name="Morin E."/>
            <person name="Kohler A."/>
            <person name="Barry K."/>
            <person name="LaButti K."/>
            <person name="Morin E."/>
            <person name="Salamov A."/>
            <person name="Lipzen A."/>
            <person name="Mereny Z."/>
            <person name="Hegedus B."/>
            <person name="Baldrian P."/>
            <person name="Stursova M."/>
            <person name="Weitz H."/>
            <person name="Taylor A."/>
            <person name="Grigoriev I.V."/>
            <person name="Nagy L.G."/>
            <person name="Martin F."/>
            <person name="Kauserud H."/>
        </authorList>
    </citation>
    <scope>NUCLEOTIDE SEQUENCE</scope>
    <source>
        <strain evidence="2">CBHHK067</strain>
    </source>
</reference>